<evidence type="ECO:0000259" key="25">
    <source>
        <dbReference type="Pfam" id="PF02770"/>
    </source>
</evidence>
<dbReference type="InterPro" id="IPR037069">
    <property type="entry name" value="AcylCoA_DH/ox_N_sf"/>
</dbReference>
<dbReference type="InterPro" id="IPR006091">
    <property type="entry name" value="Acyl-CoA_Oxase/DH_mid-dom"/>
</dbReference>
<dbReference type="InterPro" id="IPR011009">
    <property type="entry name" value="Kinase-like_dom_sf"/>
</dbReference>
<comment type="catalytic activity">
    <reaction evidence="16">
        <text>a 2,3-saturated acyl-CoA + oxidized [electron-transfer flavoprotein] + H(+) = a (2E)-enoyl-CoA + reduced [electron-transfer flavoprotein]</text>
        <dbReference type="Rhea" id="RHEA:44704"/>
        <dbReference type="Rhea" id="RHEA-COMP:10685"/>
        <dbReference type="Rhea" id="RHEA-COMP:10686"/>
        <dbReference type="ChEBI" id="CHEBI:15378"/>
        <dbReference type="ChEBI" id="CHEBI:57692"/>
        <dbReference type="ChEBI" id="CHEBI:58307"/>
        <dbReference type="ChEBI" id="CHEBI:58856"/>
        <dbReference type="ChEBI" id="CHEBI:65111"/>
    </reaction>
    <physiologicalReaction direction="left-to-right" evidence="16">
        <dbReference type="Rhea" id="RHEA:44705"/>
    </physiologicalReaction>
</comment>
<feature type="region of interest" description="Disordered" evidence="22">
    <location>
        <begin position="358"/>
        <end position="383"/>
    </location>
</feature>
<evidence type="ECO:0000256" key="19">
    <source>
        <dbReference type="ARBA" id="ARBA00048395"/>
    </source>
</evidence>
<dbReference type="PANTHER" id="PTHR48083:SF13">
    <property type="entry name" value="ACYL-COA DEHYDROGENASE FAMILY MEMBER 11"/>
    <property type="match status" value="1"/>
</dbReference>
<dbReference type="InterPro" id="IPR009075">
    <property type="entry name" value="AcylCo_DH/oxidase_C"/>
</dbReference>
<evidence type="ECO:0000313" key="28">
    <source>
        <dbReference type="Proteomes" id="UP000010744"/>
    </source>
</evidence>
<evidence type="ECO:0000256" key="1">
    <source>
        <dbReference type="ARBA" id="ARBA00001974"/>
    </source>
</evidence>
<proteinExistence type="inferred from homology"/>
<dbReference type="InterPro" id="IPR002575">
    <property type="entry name" value="Aminoglycoside_PTrfase"/>
</dbReference>
<feature type="domain" description="Acyl-CoA oxidase/dehydrogenase middle" evidence="25">
    <location>
        <begin position="514"/>
        <end position="593"/>
    </location>
</feature>
<dbReference type="SUPFAM" id="SSF47203">
    <property type="entry name" value="Acyl-CoA dehydrogenase C-terminal domain-like"/>
    <property type="match status" value="1"/>
</dbReference>
<comment type="catalytic activity">
    <reaction evidence="21">
        <text>eicosanoyl-CoA + oxidized [electron-transfer flavoprotein] + H(+) = (2E)-eicosenoyl-CoA + reduced [electron-transfer flavoprotein]</text>
        <dbReference type="Rhea" id="RHEA:47236"/>
        <dbReference type="Rhea" id="RHEA-COMP:10685"/>
        <dbReference type="Rhea" id="RHEA-COMP:10686"/>
        <dbReference type="ChEBI" id="CHEBI:15378"/>
        <dbReference type="ChEBI" id="CHEBI:57380"/>
        <dbReference type="ChEBI" id="CHEBI:57692"/>
        <dbReference type="ChEBI" id="CHEBI:58307"/>
        <dbReference type="ChEBI" id="CHEBI:74691"/>
    </reaction>
    <physiologicalReaction direction="left-to-right" evidence="21">
        <dbReference type="Rhea" id="RHEA:47237"/>
    </physiologicalReaction>
</comment>
<evidence type="ECO:0000256" key="11">
    <source>
        <dbReference type="ARBA" id="ARBA00023098"/>
    </source>
</evidence>
<comment type="caution">
    <text evidence="27">The sequence shown here is derived from an EMBL/GenBank/DDBJ whole genome shotgun (WGS) entry which is preliminary data.</text>
</comment>
<evidence type="ECO:0000256" key="18">
    <source>
        <dbReference type="ARBA" id="ARBA00048086"/>
    </source>
</evidence>
<evidence type="ECO:0000313" key="27">
    <source>
        <dbReference type="EMBL" id="GAB84415.1"/>
    </source>
</evidence>
<evidence type="ECO:0000256" key="8">
    <source>
        <dbReference type="ARBA" id="ARBA00022827"/>
    </source>
</evidence>
<keyword evidence="28" id="KW-1185">Reference proteome</keyword>
<comment type="pathway">
    <text evidence="4">Lipid metabolism; fatty acid beta-oxidation.</text>
</comment>
<evidence type="ECO:0000256" key="10">
    <source>
        <dbReference type="ARBA" id="ARBA00023002"/>
    </source>
</evidence>
<keyword evidence="9" id="KW-0276">Fatty acid metabolism</keyword>
<evidence type="ECO:0000259" key="23">
    <source>
        <dbReference type="Pfam" id="PF00441"/>
    </source>
</evidence>
<comment type="catalytic activity">
    <reaction evidence="18">
        <text>tetracosanoyl-CoA + oxidized [electron-transfer flavoprotein] + H(+) = (2E)-tetracosenoyl-CoA + reduced [electron-transfer flavoprotein]</text>
        <dbReference type="Rhea" id="RHEA:47232"/>
        <dbReference type="Rhea" id="RHEA-COMP:10685"/>
        <dbReference type="Rhea" id="RHEA-COMP:10686"/>
        <dbReference type="ChEBI" id="CHEBI:15378"/>
        <dbReference type="ChEBI" id="CHEBI:57692"/>
        <dbReference type="ChEBI" id="CHEBI:58307"/>
        <dbReference type="ChEBI" id="CHEBI:65052"/>
        <dbReference type="ChEBI" id="CHEBI:74693"/>
    </reaction>
    <physiologicalReaction direction="left-to-right" evidence="18">
        <dbReference type="Rhea" id="RHEA:47233"/>
    </physiologicalReaction>
</comment>
<comment type="subcellular location">
    <subcellularLocation>
        <location evidence="3">Membrane</location>
    </subcellularLocation>
    <subcellularLocation>
        <location evidence="2">Peroxisome</location>
    </subcellularLocation>
</comment>
<evidence type="ECO:0000259" key="24">
    <source>
        <dbReference type="Pfam" id="PF01636"/>
    </source>
</evidence>
<evidence type="ECO:0000256" key="13">
    <source>
        <dbReference type="ARBA" id="ARBA00023140"/>
    </source>
</evidence>
<dbReference type="InterPro" id="IPR013786">
    <property type="entry name" value="AcylCoA_DH/ox_N"/>
</dbReference>
<feature type="domain" description="Aminoglycoside phosphotransferase" evidence="24">
    <location>
        <begin position="44"/>
        <end position="283"/>
    </location>
</feature>
<comment type="function">
    <text evidence="15">Acyl-CoA dehydrogenase, that exhibits maximal activity towards saturated C22-CoA. Probably participates in beta-oxydation and energy production but could also play a role in the metabolism of specific fatty acids to control fatty acids composition of cellular lipids in brain.</text>
</comment>
<comment type="similarity">
    <text evidence="5">Belongs to the acyl-CoA dehydrogenase family.</text>
</comment>
<evidence type="ECO:0000256" key="9">
    <source>
        <dbReference type="ARBA" id="ARBA00022832"/>
    </source>
</evidence>
<evidence type="ECO:0000256" key="15">
    <source>
        <dbReference type="ARBA" id="ARBA00046026"/>
    </source>
</evidence>
<organism evidence="27 28">
    <name type="scientific">Gordonia rubripertincta NBRC 101908</name>
    <dbReference type="NCBI Taxonomy" id="1077975"/>
    <lineage>
        <taxon>Bacteria</taxon>
        <taxon>Bacillati</taxon>
        <taxon>Actinomycetota</taxon>
        <taxon>Actinomycetes</taxon>
        <taxon>Mycobacteriales</taxon>
        <taxon>Gordoniaceae</taxon>
        <taxon>Gordonia</taxon>
    </lineage>
</organism>
<evidence type="ECO:0000256" key="6">
    <source>
        <dbReference type="ARBA" id="ARBA00011738"/>
    </source>
</evidence>
<evidence type="ECO:0000256" key="12">
    <source>
        <dbReference type="ARBA" id="ARBA00023136"/>
    </source>
</evidence>
<evidence type="ECO:0000256" key="2">
    <source>
        <dbReference type="ARBA" id="ARBA00004275"/>
    </source>
</evidence>
<evidence type="ECO:0000256" key="22">
    <source>
        <dbReference type="SAM" id="MobiDB-lite"/>
    </source>
</evidence>
<keyword evidence="11" id="KW-0443">Lipid metabolism</keyword>
<feature type="domain" description="Acyl-CoA dehydrogenase/oxidase N-terminal" evidence="26">
    <location>
        <begin position="402"/>
        <end position="510"/>
    </location>
</feature>
<sequence>MARSTIPDRPAPDQIRVDADEIPVDTAALAAWMDETGLPGGDIDLRPLHGGTQNIMVIVSRGGRDYVLRRGPRHLRPQSNAAIAREMTLLSALSSTDVAHPRFVAGTTDTDVLGATFFLMEPVEGFNAADSLPAAYAATPEGREAMGYALVDALAGLAAVDHSAIGLDDFGKPDGFLERQVPRWLAEHERYARTPGYPGGTFPDLDRIAGWLDDNRPAEFRPGLMHGDYHVANVLYDHRTPEVAAIVDWEMATVGDPLLDLGVLLAIWPDDPRQPDLYESALGQAGDLPNRSAIIARYAERSERNLDALDWYTVLASFKLGIILEGTYARSCDGKAPRKVGERLHRYADGLFVRAREISPAPDTASPPDRTAIPTSSDPTETEHTTMAWDFSTEPDFQKKLDWMRDFVRTEVFPLETLDLDWDQLRKAIAPLQEEVKANDLWAAHLDPELGGQGYGQVKLGLMQEILGSTPFGPLVFGCQAPDSGNCEILAAVGTEEQKKRWLEPLLAGEYYSSFALTEPDNAGADPTNLTTTAVRDGDQWVLNGHKWFISNAATADFMIVVAVTDPDAERHRRTSQFIIPIDAPGLDVVRDIGSVENPRPRPYTYGSHCEVVLRDVRVDDSALLGNRGDGFLIAQKRLGPGRIHHCMRWIGQASRAFDMMCERATYRYAHGSVLADKQTVRNFIADSAAEIQALRLMTLHAAWRIDEEGTAAARKDIALIKFFGAKILHDVIDRALQVHGSLGYSADLPLESMYRAARAARLYDGPDEVHRDSVARQYLKGYTRPADDRPTEHIPTRREAARRRFAELLAEQP</sequence>
<evidence type="ECO:0000256" key="5">
    <source>
        <dbReference type="ARBA" id="ARBA00009347"/>
    </source>
</evidence>
<dbReference type="CDD" id="cd05154">
    <property type="entry name" value="ACAD10_11_N-like"/>
    <property type="match status" value="1"/>
</dbReference>
<reference evidence="27 28" key="1">
    <citation type="submission" date="2012-08" db="EMBL/GenBank/DDBJ databases">
        <title>Whole genome shotgun sequence of Gordonia rubripertincta NBRC 101908.</title>
        <authorList>
            <person name="Takarada H."/>
            <person name="Hosoyama A."/>
            <person name="Tsuchikane K."/>
            <person name="Katsumata H."/>
            <person name="Baba S."/>
            <person name="Ohji S."/>
            <person name="Yamazaki S."/>
            <person name="Fujita N."/>
        </authorList>
    </citation>
    <scope>NUCLEOTIDE SEQUENCE [LARGE SCALE GENOMIC DNA]</scope>
    <source>
        <strain evidence="27 28">NBRC 101908</strain>
    </source>
</reference>
<keyword evidence="13" id="KW-0576">Peroxisome</keyword>
<keyword evidence="12" id="KW-0472">Membrane</keyword>
<comment type="catalytic activity">
    <reaction evidence="20">
        <text>hexacosanoyl-CoA + oxidized [electron-transfer flavoprotein] + H(+) = (2E)-hexacosenoyl-CoA + reduced [electron-transfer flavoprotein]</text>
        <dbReference type="Rhea" id="RHEA:48216"/>
        <dbReference type="Rhea" id="RHEA-COMP:10685"/>
        <dbReference type="Rhea" id="RHEA-COMP:10686"/>
        <dbReference type="ChEBI" id="CHEBI:15378"/>
        <dbReference type="ChEBI" id="CHEBI:57692"/>
        <dbReference type="ChEBI" id="CHEBI:58307"/>
        <dbReference type="ChEBI" id="CHEBI:64868"/>
        <dbReference type="ChEBI" id="CHEBI:74281"/>
    </reaction>
    <physiologicalReaction direction="left-to-right" evidence="20">
        <dbReference type="Rhea" id="RHEA:48217"/>
    </physiologicalReaction>
</comment>
<evidence type="ECO:0000256" key="21">
    <source>
        <dbReference type="ARBA" id="ARBA00049140"/>
    </source>
</evidence>
<evidence type="ECO:0000256" key="3">
    <source>
        <dbReference type="ARBA" id="ARBA00004370"/>
    </source>
</evidence>
<evidence type="ECO:0000256" key="20">
    <source>
        <dbReference type="ARBA" id="ARBA00048399"/>
    </source>
</evidence>
<dbReference type="SUPFAM" id="SSF56112">
    <property type="entry name" value="Protein kinase-like (PK-like)"/>
    <property type="match status" value="1"/>
</dbReference>
<evidence type="ECO:0000256" key="4">
    <source>
        <dbReference type="ARBA" id="ARBA00005005"/>
    </source>
</evidence>
<evidence type="ECO:0000256" key="7">
    <source>
        <dbReference type="ARBA" id="ARBA00022630"/>
    </source>
</evidence>
<dbReference type="SUPFAM" id="SSF56645">
    <property type="entry name" value="Acyl-CoA dehydrogenase NM domain-like"/>
    <property type="match status" value="1"/>
</dbReference>
<name>A0ABQ0HQ69_GORRU</name>
<dbReference type="Pfam" id="PF02771">
    <property type="entry name" value="Acyl-CoA_dh_N"/>
    <property type="match status" value="1"/>
</dbReference>
<feature type="domain" description="Acyl-CoA dehydrogenase/oxidase C-terminal" evidence="23">
    <location>
        <begin position="629"/>
        <end position="779"/>
    </location>
</feature>
<comment type="subunit">
    <text evidence="6">Homodimer.</text>
</comment>
<dbReference type="Gene3D" id="1.10.540.10">
    <property type="entry name" value="Acyl-CoA dehydrogenase/oxidase, N-terminal domain"/>
    <property type="match status" value="1"/>
</dbReference>
<dbReference type="PANTHER" id="PTHR48083">
    <property type="entry name" value="MEDIUM-CHAIN SPECIFIC ACYL-COA DEHYDROGENASE, MITOCHONDRIAL-RELATED"/>
    <property type="match status" value="1"/>
</dbReference>
<dbReference type="InterPro" id="IPR009100">
    <property type="entry name" value="AcylCoA_DH/oxidase_NM_dom_sf"/>
</dbReference>
<evidence type="ECO:0000256" key="16">
    <source>
        <dbReference type="ARBA" id="ARBA00047443"/>
    </source>
</evidence>
<comment type="catalytic activity">
    <reaction evidence="17">
        <text>docosanoyl-CoA + oxidized [electron-transfer flavoprotein] + H(+) = (2E)-docosenoyl-CoA + reduced [electron-transfer flavoprotein]</text>
        <dbReference type="Rhea" id="RHEA:47228"/>
        <dbReference type="Rhea" id="RHEA-COMP:10685"/>
        <dbReference type="Rhea" id="RHEA-COMP:10686"/>
        <dbReference type="ChEBI" id="CHEBI:15378"/>
        <dbReference type="ChEBI" id="CHEBI:57692"/>
        <dbReference type="ChEBI" id="CHEBI:58307"/>
        <dbReference type="ChEBI" id="CHEBI:65059"/>
        <dbReference type="ChEBI" id="CHEBI:74692"/>
    </reaction>
    <physiologicalReaction direction="left-to-right" evidence="17">
        <dbReference type="Rhea" id="RHEA:47229"/>
    </physiologicalReaction>
</comment>
<evidence type="ECO:0000256" key="14">
    <source>
        <dbReference type="ARBA" id="ARBA00040622"/>
    </source>
</evidence>
<keyword evidence="7" id="KW-0285">Flavoprotein</keyword>
<dbReference type="InterPro" id="IPR050741">
    <property type="entry name" value="Acyl-CoA_dehydrogenase"/>
</dbReference>
<dbReference type="Proteomes" id="UP000010744">
    <property type="component" value="Unassembled WGS sequence"/>
</dbReference>
<dbReference type="InterPro" id="IPR041726">
    <property type="entry name" value="ACAD10_11_N"/>
</dbReference>
<dbReference type="Pfam" id="PF00441">
    <property type="entry name" value="Acyl-CoA_dh_1"/>
    <property type="match status" value="1"/>
</dbReference>
<dbReference type="Gene3D" id="2.40.110.10">
    <property type="entry name" value="Butyryl-CoA Dehydrogenase, subunit A, domain 2"/>
    <property type="match status" value="1"/>
</dbReference>
<evidence type="ECO:0000259" key="26">
    <source>
        <dbReference type="Pfam" id="PF02771"/>
    </source>
</evidence>
<dbReference type="InterPro" id="IPR036250">
    <property type="entry name" value="AcylCo_DH-like_C"/>
</dbReference>
<evidence type="ECO:0000256" key="17">
    <source>
        <dbReference type="ARBA" id="ARBA00048020"/>
    </source>
</evidence>
<accession>A0ABQ0HQ69</accession>
<dbReference type="InterPro" id="IPR046373">
    <property type="entry name" value="Acyl-CoA_Oxase/DH_mid-dom_sf"/>
</dbReference>
<dbReference type="Gene3D" id="3.90.1200.10">
    <property type="match status" value="1"/>
</dbReference>
<gene>
    <name evidence="27" type="ORF">GORBP_039_01260</name>
</gene>
<protein>
    <recommendedName>
        <fullName evidence="14">Acyl-CoA dehydrogenase family member 11</fullName>
    </recommendedName>
</protein>
<comment type="cofactor">
    <cofactor evidence="1">
        <name>FAD</name>
        <dbReference type="ChEBI" id="CHEBI:57692"/>
    </cofactor>
</comment>
<keyword evidence="8" id="KW-0274">FAD</keyword>
<dbReference type="EMBL" id="BAHB01000039">
    <property type="protein sequence ID" value="GAB84415.1"/>
    <property type="molecule type" value="Genomic_DNA"/>
</dbReference>
<dbReference type="Pfam" id="PF01636">
    <property type="entry name" value="APH"/>
    <property type="match status" value="1"/>
</dbReference>
<dbReference type="Gene3D" id="1.20.140.10">
    <property type="entry name" value="Butyryl-CoA Dehydrogenase, subunit A, domain 3"/>
    <property type="match status" value="1"/>
</dbReference>
<keyword evidence="10" id="KW-0560">Oxidoreductase</keyword>
<dbReference type="Gene3D" id="3.30.200.20">
    <property type="entry name" value="Phosphorylase Kinase, domain 1"/>
    <property type="match status" value="1"/>
</dbReference>
<comment type="catalytic activity">
    <reaction evidence="19">
        <text>tricosanoyl-CoA + oxidized [electron-transfer flavoprotein] + H(+) = (2E)-tricosenoyl-CoA + reduced [electron-transfer flavoprotein]</text>
        <dbReference type="Rhea" id="RHEA:48220"/>
        <dbReference type="Rhea" id="RHEA-COMP:10685"/>
        <dbReference type="Rhea" id="RHEA-COMP:10686"/>
        <dbReference type="ChEBI" id="CHEBI:15378"/>
        <dbReference type="ChEBI" id="CHEBI:57692"/>
        <dbReference type="ChEBI" id="CHEBI:58307"/>
        <dbReference type="ChEBI" id="CHEBI:90118"/>
        <dbReference type="ChEBI" id="CHEBI:90119"/>
    </reaction>
    <physiologicalReaction direction="left-to-right" evidence="19">
        <dbReference type="Rhea" id="RHEA:48221"/>
    </physiologicalReaction>
</comment>
<dbReference type="Pfam" id="PF02770">
    <property type="entry name" value="Acyl-CoA_dh_M"/>
    <property type="match status" value="1"/>
</dbReference>